<keyword evidence="11" id="KW-0539">Nucleus</keyword>
<keyword evidence="9" id="KW-0233">DNA recombination</keyword>
<feature type="region of interest" description="Disordered" evidence="13">
    <location>
        <begin position="625"/>
        <end position="653"/>
    </location>
</feature>
<evidence type="ECO:0000256" key="4">
    <source>
        <dbReference type="ARBA" id="ARBA00022723"/>
    </source>
</evidence>
<evidence type="ECO:0000256" key="6">
    <source>
        <dbReference type="ARBA" id="ARBA00022763"/>
    </source>
</evidence>
<evidence type="ECO:0000256" key="8">
    <source>
        <dbReference type="ARBA" id="ARBA00022842"/>
    </source>
</evidence>
<keyword evidence="3" id="KW-0540">Nuclease</keyword>
<keyword evidence="4" id="KW-0479">Metal-binding</keyword>
<name>A0A4P9ZTC0_9FUNG</name>
<dbReference type="InterPro" id="IPR033310">
    <property type="entry name" value="Mms4/EME1/EME2"/>
</dbReference>
<keyword evidence="10" id="KW-0234">DNA repair</keyword>
<dbReference type="PANTHER" id="PTHR21077">
    <property type="entry name" value="EME1 PROTEIN"/>
    <property type="match status" value="1"/>
</dbReference>
<dbReference type="AlphaFoldDB" id="A0A4P9ZTC0"/>
<protein>
    <recommendedName>
        <fullName evidence="16">ERCC4 domain-containing protein</fullName>
    </recommendedName>
</protein>
<evidence type="ECO:0000313" key="15">
    <source>
        <dbReference type="Proteomes" id="UP000268162"/>
    </source>
</evidence>
<gene>
    <name evidence="14" type="ORF">BJ085DRAFT_34171</name>
</gene>
<evidence type="ECO:0000256" key="11">
    <source>
        <dbReference type="ARBA" id="ARBA00023242"/>
    </source>
</evidence>
<feature type="region of interest" description="Disordered" evidence="13">
    <location>
        <begin position="331"/>
        <end position="359"/>
    </location>
</feature>
<organism evidence="14 15">
    <name type="scientific">Dimargaris cristalligena</name>
    <dbReference type="NCBI Taxonomy" id="215637"/>
    <lineage>
        <taxon>Eukaryota</taxon>
        <taxon>Fungi</taxon>
        <taxon>Fungi incertae sedis</taxon>
        <taxon>Zoopagomycota</taxon>
        <taxon>Kickxellomycotina</taxon>
        <taxon>Dimargaritomycetes</taxon>
        <taxon>Dimargaritales</taxon>
        <taxon>Dimargaritaceae</taxon>
        <taxon>Dimargaris</taxon>
    </lineage>
</organism>
<keyword evidence="6" id="KW-0227">DNA damage</keyword>
<feature type="compositionally biased region" description="Basic and acidic residues" evidence="13">
    <location>
        <begin position="186"/>
        <end position="197"/>
    </location>
</feature>
<keyword evidence="8" id="KW-0460">Magnesium</keyword>
<dbReference type="EMBL" id="ML002723">
    <property type="protein sequence ID" value="RKP36081.1"/>
    <property type="molecule type" value="Genomic_DNA"/>
</dbReference>
<feature type="compositionally biased region" description="Low complexity" evidence="13">
    <location>
        <begin position="715"/>
        <end position="725"/>
    </location>
</feature>
<evidence type="ECO:0000256" key="10">
    <source>
        <dbReference type="ARBA" id="ARBA00023204"/>
    </source>
</evidence>
<dbReference type="GO" id="GO:0051321">
    <property type="term" value="P:meiotic cell cycle"/>
    <property type="evidence" value="ECO:0007669"/>
    <property type="project" value="UniProtKB-KW"/>
</dbReference>
<dbReference type="Gene3D" id="3.40.50.10130">
    <property type="match status" value="1"/>
</dbReference>
<proteinExistence type="predicted"/>
<keyword evidence="7" id="KW-0378">Hydrolase</keyword>
<dbReference type="GO" id="GO:0006281">
    <property type="term" value="P:DNA repair"/>
    <property type="evidence" value="ECO:0007669"/>
    <property type="project" value="UniProtKB-KW"/>
</dbReference>
<dbReference type="OrthoDB" id="343092at2759"/>
<dbReference type="Pfam" id="PF21292">
    <property type="entry name" value="EME1-MUS81_C"/>
    <property type="match status" value="1"/>
</dbReference>
<feature type="compositionally biased region" description="Low complexity" evidence="13">
    <location>
        <begin position="202"/>
        <end position="212"/>
    </location>
</feature>
<dbReference type="STRING" id="215637.A0A4P9ZTC0"/>
<dbReference type="Proteomes" id="UP000268162">
    <property type="component" value="Unassembled WGS sequence"/>
</dbReference>
<evidence type="ECO:0000256" key="2">
    <source>
        <dbReference type="ARBA" id="ARBA00004123"/>
    </source>
</evidence>
<evidence type="ECO:0008006" key="16">
    <source>
        <dbReference type="Google" id="ProtNLM"/>
    </source>
</evidence>
<dbReference type="GO" id="GO:0046872">
    <property type="term" value="F:metal ion binding"/>
    <property type="evidence" value="ECO:0007669"/>
    <property type="project" value="UniProtKB-KW"/>
</dbReference>
<dbReference type="InterPro" id="IPR042530">
    <property type="entry name" value="EME1/EME2_C"/>
</dbReference>
<keyword evidence="5" id="KW-0255">Endonuclease</keyword>
<dbReference type="GO" id="GO:0006310">
    <property type="term" value="P:DNA recombination"/>
    <property type="evidence" value="ECO:0007669"/>
    <property type="project" value="UniProtKB-KW"/>
</dbReference>
<dbReference type="PANTHER" id="PTHR21077:SF5">
    <property type="entry name" value="CROSSOVER JUNCTION ENDONUCLEASE MMS4"/>
    <property type="match status" value="1"/>
</dbReference>
<evidence type="ECO:0000256" key="1">
    <source>
        <dbReference type="ARBA" id="ARBA00001946"/>
    </source>
</evidence>
<feature type="region of interest" description="Disordered" evidence="13">
    <location>
        <begin position="17"/>
        <end position="46"/>
    </location>
</feature>
<evidence type="ECO:0000256" key="13">
    <source>
        <dbReference type="SAM" id="MobiDB-lite"/>
    </source>
</evidence>
<dbReference type="GO" id="GO:0016787">
    <property type="term" value="F:hydrolase activity"/>
    <property type="evidence" value="ECO:0007669"/>
    <property type="project" value="UniProtKB-KW"/>
</dbReference>
<dbReference type="Gene3D" id="1.10.150.670">
    <property type="entry name" value="Crossover junction endonuclease EME1, DNA-binding domain"/>
    <property type="match status" value="1"/>
</dbReference>
<evidence type="ECO:0000313" key="14">
    <source>
        <dbReference type="EMBL" id="RKP36081.1"/>
    </source>
</evidence>
<feature type="region of interest" description="Disordered" evidence="13">
    <location>
        <begin position="282"/>
        <end position="317"/>
    </location>
</feature>
<feature type="region of interest" description="Disordered" evidence="13">
    <location>
        <begin position="712"/>
        <end position="744"/>
    </location>
</feature>
<evidence type="ECO:0000256" key="7">
    <source>
        <dbReference type="ARBA" id="ARBA00022801"/>
    </source>
</evidence>
<dbReference type="GO" id="GO:0005634">
    <property type="term" value="C:nucleus"/>
    <property type="evidence" value="ECO:0007669"/>
    <property type="project" value="UniProtKB-SubCell"/>
</dbReference>
<feature type="region of interest" description="Disordered" evidence="13">
    <location>
        <begin position="186"/>
        <end position="229"/>
    </location>
</feature>
<evidence type="ECO:0000256" key="3">
    <source>
        <dbReference type="ARBA" id="ARBA00022722"/>
    </source>
</evidence>
<comment type="subcellular location">
    <subcellularLocation>
        <location evidence="2">Nucleus</location>
    </subcellularLocation>
</comment>
<keyword evidence="12" id="KW-0469">Meiosis</keyword>
<comment type="cofactor">
    <cofactor evidence="1">
        <name>Mg(2+)</name>
        <dbReference type="ChEBI" id="CHEBI:18420"/>
    </cofactor>
</comment>
<evidence type="ECO:0000256" key="12">
    <source>
        <dbReference type="ARBA" id="ARBA00023254"/>
    </source>
</evidence>
<sequence length="848" mass="92855">MPDPTDPKEVAIIDLSDCDTPQAPQRVAPAFDPRLPGPTGPGTPSSLLRRFHSTGAEIIELDSPTFAPGQLQPQWQPRLGSDTPPAALVLESPTPLSPATPSFSYLPVTNPFLSPGDATLPSPLTKFGIAKPRPQFHQPGASGTGKNMDVGNPLTKNPFLVSSSPPCQSPSYLATRPLQKVNAFLKDDSSSSSECEHPVQPTTNTGATTATNLSPDPDSQPYIPSSPESCTSQITDILIDDDLDWTVDDINMSYTTDQWIDGFEEHISSSDSELPGADSLFTAQIPADNPSHSTPKGLLERTWSQPAPTRGNELDTWSTSGSILRTSLKALPSQPPTTAVLRRSQSSTMGNELRKAQPSRVGRLDFQKRPGPEEKARRATERELLRAAKAQAKQREIDIRKANQKHVDKLDISREMTVFIGDSWFDLNLQPKEQESFATQLRSQTITHTKKIGWPPTSAVGPETMVTIAESLSAESDGPAAPLSNSASHINQAGTTVGSYIEAHLDLCLHSTVQRITTSFQHLIRWGRHIRNRYDARQGLFVPVDTPAALLVPESVILIYWEMSDLLLWSQSPMGLSAAFDRLRIRYPTETTTVLLVVQGYHAWHKRQLQKRDREFAKQVRQIARANSAPTALPRSSETEDGQEAAGLGGQSRRARNPAAVVELLSVEEAETFLVWVHIRLGWLINHATSVHEVAQWVTVFTRDLGARRYKDCSQLRQSQSQSSPVPFPNQSPPSPPPPPASPWASQFAIESGLTKAQLNPPDIWRHILLQIPKLTEPVARAIMAHYPTIQSLHTAYHGLADVGAARLLLADITVLGATGSSQTRRVGPKMSTLIHCIFTSQDAAYKL</sequence>
<dbReference type="GO" id="GO:0048476">
    <property type="term" value="C:Holliday junction resolvase complex"/>
    <property type="evidence" value="ECO:0007669"/>
    <property type="project" value="InterPro"/>
</dbReference>
<evidence type="ECO:0000256" key="5">
    <source>
        <dbReference type="ARBA" id="ARBA00022759"/>
    </source>
</evidence>
<accession>A0A4P9ZTC0</accession>
<evidence type="ECO:0000256" key="9">
    <source>
        <dbReference type="ARBA" id="ARBA00023172"/>
    </source>
</evidence>
<feature type="compositionally biased region" description="Pro residues" evidence="13">
    <location>
        <begin position="726"/>
        <end position="742"/>
    </location>
</feature>
<dbReference type="GO" id="GO:0004519">
    <property type="term" value="F:endonuclease activity"/>
    <property type="evidence" value="ECO:0007669"/>
    <property type="project" value="UniProtKB-KW"/>
</dbReference>
<keyword evidence="15" id="KW-1185">Reference proteome</keyword>
<reference evidence="15" key="1">
    <citation type="journal article" date="2018" name="Nat. Microbiol.">
        <title>Leveraging single-cell genomics to expand the fungal tree of life.</title>
        <authorList>
            <person name="Ahrendt S.R."/>
            <person name="Quandt C.A."/>
            <person name="Ciobanu D."/>
            <person name="Clum A."/>
            <person name="Salamov A."/>
            <person name="Andreopoulos B."/>
            <person name="Cheng J.F."/>
            <person name="Woyke T."/>
            <person name="Pelin A."/>
            <person name="Henrissat B."/>
            <person name="Reynolds N.K."/>
            <person name="Benny G.L."/>
            <person name="Smith M.E."/>
            <person name="James T.Y."/>
            <person name="Grigoriev I.V."/>
        </authorList>
    </citation>
    <scope>NUCLEOTIDE SEQUENCE [LARGE SCALE GENOMIC DNA]</scope>
    <source>
        <strain evidence="15">RSA 468</strain>
    </source>
</reference>